<dbReference type="PANTHER" id="PTHR22946">
    <property type="entry name" value="DIENELACTONE HYDROLASE DOMAIN-CONTAINING PROTEIN-RELATED"/>
    <property type="match status" value="1"/>
</dbReference>
<evidence type="ECO:0000256" key="1">
    <source>
        <dbReference type="ARBA" id="ARBA00022801"/>
    </source>
</evidence>
<evidence type="ECO:0008006" key="4">
    <source>
        <dbReference type="Google" id="ProtNLM"/>
    </source>
</evidence>
<keyword evidence="3" id="KW-1185">Reference proteome</keyword>
<evidence type="ECO:0000313" key="2">
    <source>
        <dbReference type="EMBL" id="KPL77616.1"/>
    </source>
</evidence>
<proteinExistence type="predicted"/>
<sequence length="369" mass="40607">MEASAEKMMDLLRRASRPIRSLGRATVFFLKVFPMLPSRPVDWVTRPPLIERVRYPTQSGNAEGEVYRPDSPGVHPGIVVCLGVVPFEVNHPQVPVLGRALARAGFAALLYWSPAMRDFRLDPADIENIALAYDWFIDQPYVNAGCSGLLGTCVGGSFALMAAAHPLINQRVAYLSAYAPYSSLWTFAKDIASGSVASDAGRRPWKVDPLTRKVFVHSLTALLEAEEAAYLRRVFVDGKISPESVNLSESAQKVAALLMAGGPEEAGAALHSLPDEMQERLSAISPLSYVQNLQVPLMILLHDRGDQVIPVGESQQLCAALGSRKGVYYTEMQFSHLDPAKGKLPAWKLAREFFKFLAAVYRLFRHVVD</sequence>
<dbReference type="InterPro" id="IPR029058">
    <property type="entry name" value="AB_hydrolase_fold"/>
</dbReference>
<protein>
    <recommendedName>
        <fullName evidence="4">Alpha/beta hydrolase</fullName>
    </recommendedName>
</protein>
<dbReference type="SUPFAM" id="SSF53474">
    <property type="entry name" value="alpha/beta-Hydrolases"/>
    <property type="match status" value="1"/>
</dbReference>
<dbReference type="GO" id="GO:0052689">
    <property type="term" value="F:carboxylic ester hydrolase activity"/>
    <property type="evidence" value="ECO:0007669"/>
    <property type="project" value="UniProtKB-ARBA"/>
</dbReference>
<comment type="caution">
    <text evidence="2">The sequence shown here is derived from an EMBL/GenBank/DDBJ whole genome shotgun (WGS) entry which is preliminary data.</text>
</comment>
<organism evidence="2 3">
    <name type="scientific">Bellilinea caldifistulae</name>
    <dbReference type="NCBI Taxonomy" id="360411"/>
    <lineage>
        <taxon>Bacteria</taxon>
        <taxon>Bacillati</taxon>
        <taxon>Chloroflexota</taxon>
        <taxon>Anaerolineae</taxon>
        <taxon>Anaerolineales</taxon>
        <taxon>Anaerolineaceae</taxon>
        <taxon>Bellilinea</taxon>
    </lineage>
</organism>
<gene>
    <name evidence="2" type="ORF">AC812_03600</name>
</gene>
<reference evidence="2 3" key="1">
    <citation type="submission" date="2015-07" db="EMBL/GenBank/DDBJ databases">
        <title>Draft genome of Bellilinea caldifistulae DSM 17877.</title>
        <authorList>
            <person name="Hemp J."/>
            <person name="Ward L.M."/>
            <person name="Pace L.A."/>
            <person name="Fischer W.W."/>
        </authorList>
    </citation>
    <scope>NUCLEOTIDE SEQUENCE [LARGE SCALE GENOMIC DNA]</scope>
    <source>
        <strain evidence="2 3">GOMI-1</strain>
    </source>
</reference>
<keyword evidence="1" id="KW-0378">Hydrolase</keyword>
<dbReference type="STRING" id="360411.AC812_03600"/>
<dbReference type="PANTHER" id="PTHR22946:SF9">
    <property type="entry name" value="POLYKETIDE TRANSFERASE AF380"/>
    <property type="match status" value="1"/>
</dbReference>
<accession>A0A0P6Y7L7</accession>
<dbReference type="Proteomes" id="UP000050514">
    <property type="component" value="Unassembled WGS sequence"/>
</dbReference>
<dbReference type="Gene3D" id="3.40.50.1820">
    <property type="entry name" value="alpha/beta hydrolase"/>
    <property type="match status" value="2"/>
</dbReference>
<name>A0A0P6Y7L7_9CHLR</name>
<evidence type="ECO:0000313" key="3">
    <source>
        <dbReference type="Proteomes" id="UP000050514"/>
    </source>
</evidence>
<dbReference type="AlphaFoldDB" id="A0A0P6Y7L7"/>
<dbReference type="InterPro" id="IPR050261">
    <property type="entry name" value="FrsA_esterase"/>
</dbReference>
<dbReference type="EMBL" id="LGHJ01000009">
    <property type="protein sequence ID" value="KPL77616.1"/>
    <property type="molecule type" value="Genomic_DNA"/>
</dbReference>